<dbReference type="InterPro" id="IPR005467">
    <property type="entry name" value="His_kinase_dom"/>
</dbReference>
<dbReference type="GO" id="GO:0005886">
    <property type="term" value="C:plasma membrane"/>
    <property type="evidence" value="ECO:0007669"/>
    <property type="project" value="UniProtKB-SubCell"/>
</dbReference>
<dbReference type="InterPro" id="IPR003594">
    <property type="entry name" value="HATPase_dom"/>
</dbReference>
<evidence type="ECO:0000256" key="8">
    <source>
        <dbReference type="ARBA" id="ARBA00022679"/>
    </source>
</evidence>
<keyword evidence="15" id="KW-0904">Protein phosphatase</keyword>
<evidence type="ECO:0000256" key="23">
    <source>
        <dbReference type="SAM" id="Phobius"/>
    </source>
</evidence>
<dbReference type="Proteomes" id="UP000285258">
    <property type="component" value="Unassembled WGS sequence"/>
</dbReference>
<dbReference type="PANTHER" id="PTHR44936">
    <property type="entry name" value="SENSOR PROTEIN CREC"/>
    <property type="match status" value="1"/>
</dbReference>
<keyword evidence="8" id="KW-0808">Transferase</keyword>
<dbReference type="GO" id="GO:0000155">
    <property type="term" value="F:phosphorelay sensor kinase activity"/>
    <property type="evidence" value="ECO:0007669"/>
    <property type="project" value="InterPro"/>
</dbReference>
<dbReference type="GO" id="GO:0005524">
    <property type="term" value="F:ATP binding"/>
    <property type="evidence" value="ECO:0007669"/>
    <property type="project" value="UniProtKB-KW"/>
</dbReference>
<evidence type="ECO:0000256" key="12">
    <source>
        <dbReference type="ARBA" id="ARBA00022801"/>
    </source>
</evidence>
<dbReference type="SMART" id="SM00387">
    <property type="entry name" value="HATPase_c"/>
    <property type="match status" value="1"/>
</dbReference>
<dbReference type="Gene3D" id="1.10.287.130">
    <property type="match status" value="1"/>
</dbReference>
<evidence type="ECO:0000256" key="4">
    <source>
        <dbReference type="ARBA" id="ARBA00004651"/>
    </source>
</evidence>
<evidence type="ECO:0000256" key="5">
    <source>
        <dbReference type="ARBA" id="ARBA00012438"/>
    </source>
</evidence>
<keyword evidence="9 23" id="KW-0812">Transmembrane</keyword>
<evidence type="ECO:0000256" key="1">
    <source>
        <dbReference type="ARBA" id="ARBA00000085"/>
    </source>
</evidence>
<name>A0A423UHD2_9ACTN</name>
<feature type="transmembrane region" description="Helical" evidence="23">
    <location>
        <begin position="29"/>
        <end position="55"/>
    </location>
</feature>
<evidence type="ECO:0000313" key="26">
    <source>
        <dbReference type="EMBL" id="ROT88247.1"/>
    </source>
</evidence>
<evidence type="ECO:0000256" key="18">
    <source>
        <dbReference type="ARBA" id="ARBA00023016"/>
    </source>
</evidence>
<comment type="cofactor">
    <cofactor evidence="3">
        <name>Mg(2+)</name>
        <dbReference type="ChEBI" id="CHEBI:18420"/>
    </cofactor>
</comment>
<keyword evidence="19" id="KW-0843">Virulence</keyword>
<evidence type="ECO:0000256" key="6">
    <source>
        <dbReference type="ARBA" id="ARBA00022475"/>
    </source>
</evidence>
<keyword evidence="11 26" id="KW-0418">Kinase</keyword>
<evidence type="ECO:0000256" key="22">
    <source>
        <dbReference type="ARBA" id="ARBA00041776"/>
    </source>
</evidence>
<keyword evidence="17" id="KW-0902">Two-component regulatory system</keyword>
<evidence type="ECO:0000256" key="7">
    <source>
        <dbReference type="ARBA" id="ARBA00022553"/>
    </source>
</evidence>
<dbReference type="GO" id="GO:0004721">
    <property type="term" value="F:phosphoprotein phosphatase activity"/>
    <property type="evidence" value="ECO:0007669"/>
    <property type="project" value="UniProtKB-KW"/>
</dbReference>
<keyword evidence="7" id="KW-0597">Phosphoprotein</keyword>
<evidence type="ECO:0000256" key="21">
    <source>
        <dbReference type="ARBA" id="ARBA00040454"/>
    </source>
</evidence>
<keyword evidence="18" id="KW-0346">Stress response</keyword>
<evidence type="ECO:0000256" key="2">
    <source>
        <dbReference type="ARBA" id="ARBA00001936"/>
    </source>
</evidence>
<dbReference type="InterPro" id="IPR050980">
    <property type="entry name" value="2C_sensor_his_kinase"/>
</dbReference>
<dbReference type="PROSITE" id="PS50885">
    <property type="entry name" value="HAMP"/>
    <property type="match status" value="1"/>
</dbReference>
<dbReference type="InterPro" id="IPR036890">
    <property type="entry name" value="HATPase_C_sf"/>
</dbReference>
<comment type="catalytic activity">
    <reaction evidence="1">
        <text>ATP + protein L-histidine = ADP + protein N-phospho-L-histidine.</text>
        <dbReference type="EC" id="2.7.13.3"/>
    </reaction>
</comment>
<evidence type="ECO:0000256" key="10">
    <source>
        <dbReference type="ARBA" id="ARBA00022741"/>
    </source>
</evidence>
<dbReference type="InterPro" id="IPR004358">
    <property type="entry name" value="Sig_transdc_His_kin-like_C"/>
</dbReference>
<evidence type="ECO:0000259" key="25">
    <source>
        <dbReference type="PROSITE" id="PS50885"/>
    </source>
</evidence>
<feature type="domain" description="HAMP" evidence="25">
    <location>
        <begin position="198"/>
        <end position="250"/>
    </location>
</feature>
<keyword evidence="10" id="KW-0547">Nucleotide-binding</keyword>
<dbReference type="Gene3D" id="6.10.340.10">
    <property type="match status" value="1"/>
</dbReference>
<dbReference type="InterPro" id="IPR036097">
    <property type="entry name" value="HisK_dim/P_sf"/>
</dbReference>
<comment type="caution">
    <text evidence="26">The sequence shown here is derived from an EMBL/GenBank/DDBJ whole genome shotgun (WGS) entry which is preliminary data.</text>
</comment>
<dbReference type="PROSITE" id="PS50109">
    <property type="entry name" value="HIS_KIN"/>
    <property type="match status" value="1"/>
</dbReference>
<dbReference type="Pfam" id="PF02518">
    <property type="entry name" value="HATPase_c"/>
    <property type="match status" value="1"/>
</dbReference>
<dbReference type="CDD" id="cd00075">
    <property type="entry name" value="HATPase"/>
    <property type="match status" value="1"/>
</dbReference>
<comment type="cofactor">
    <cofactor evidence="2">
        <name>Mn(2+)</name>
        <dbReference type="ChEBI" id="CHEBI:29035"/>
    </cofactor>
</comment>
<protein>
    <recommendedName>
        <fullName evidence="21">Signal transduction histidine-protein kinase/phosphatase MprB</fullName>
        <ecNumber evidence="5">2.7.13.3</ecNumber>
    </recommendedName>
    <alternativeName>
        <fullName evidence="22">Mycobacterial persistence regulator B</fullName>
    </alternativeName>
</protein>
<reference evidence="27" key="1">
    <citation type="submission" date="2018-05" db="EMBL/GenBank/DDBJ databases">
        <title>Genome Sequencing of selected type strains of the family Eggerthellaceae.</title>
        <authorList>
            <person name="Danylec N."/>
            <person name="Stoll D.A."/>
            <person name="Doetsch A."/>
            <person name="Huch M."/>
        </authorList>
    </citation>
    <scope>NUCLEOTIDE SEQUENCE [LARGE SCALE GENOMIC DNA]</scope>
    <source>
        <strain evidence="27">DSM 27213</strain>
    </source>
</reference>
<dbReference type="PANTHER" id="PTHR44936:SF9">
    <property type="entry name" value="SENSOR PROTEIN CREC"/>
    <property type="match status" value="1"/>
</dbReference>
<evidence type="ECO:0000256" key="17">
    <source>
        <dbReference type="ARBA" id="ARBA00023012"/>
    </source>
</evidence>
<dbReference type="Gene3D" id="3.30.565.10">
    <property type="entry name" value="Histidine kinase-like ATPase, C-terminal domain"/>
    <property type="match status" value="1"/>
</dbReference>
<dbReference type="CDD" id="cd00082">
    <property type="entry name" value="HisKA"/>
    <property type="match status" value="1"/>
</dbReference>
<feature type="transmembrane region" description="Helical" evidence="23">
    <location>
        <begin position="176"/>
        <end position="194"/>
    </location>
</feature>
<keyword evidence="12" id="KW-0378">Hydrolase</keyword>
<evidence type="ECO:0000256" key="20">
    <source>
        <dbReference type="ARBA" id="ARBA00023211"/>
    </source>
</evidence>
<dbReference type="Pfam" id="PF00512">
    <property type="entry name" value="HisKA"/>
    <property type="match status" value="1"/>
</dbReference>
<comment type="subcellular location">
    <subcellularLocation>
        <location evidence="4">Cell membrane</location>
        <topology evidence="4">Multi-pass membrane protein</topology>
    </subcellularLocation>
</comment>
<feature type="domain" description="Histidine kinase" evidence="24">
    <location>
        <begin position="265"/>
        <end position="485"/>
    </location>
</feature>
<accession>A0A423UHD2</accession>
<keyword evidence="6" id="KW-1003">Cell membrane</keyword>
<evidence type="ECO:0000256" key="3">
    <source>
        <dbReference type="ARBA" id="ARBA00001946"/>
    </source>
</evidence>
<organism evidence="26 27">
    <name type="scientific">Gordonibacter urolithinfaciens</name>
    <dbReference type="NCBI Taxonomy" id="1335613"/>
    <lineage>
        <taxon>Bacteria</taxon>
        <taxon>Bacillati</taxon>
        <taxon>Actinomycetota</taxon>
        <taxon>Coriobacteriia</taxon>
        <taxon>Eggerthellales</taxon>
        <taxon>Eggerthellaceae</taxon>
        <taxon>Gordonibacter</taxon>
    </lineage>
</organism>
<dbReference type="AlphaFoldDB" id="A0A423UHD2"/>
<keyword evidence="14" id="KW-0460">Magnesium</keyword>
<evidence type="ECO:0000313" key="27">
    <source>
        <dbReference type="Proteomes" id="UP000285258"/>
    </source>
</evidence>
<evidence type="ECO:0000256" key="13">
    <source>
        <dbReference type="ARBA" id="ARBA00022840"/>
    </source>
</evidence>
<evidence type="ECO:0000256" key="19">
    <source>
        <dbReference type="ARBA" id="ARBA00023026"/>
    </source>
</evidence>
<sequence>MGGGVQMDRVSGSGTRRARGRGLPLSLVILRYFAYVLAAAVALALGTYAVFGILVGTGTVYPANYGDTALAETSARLAELPSDDAGAIDDAVPSSFRWALFAQDGAYVAGDAPERARDDLKAAAFDGLAIAYGGLSTTRYEPVELVDGSVCVRTYDYMPQFASKGLRDALPNPQNLLLGGFAVLAVLVLVGIAVRAARVLSRKMAPLADAARRIEERDLDFEVGASGVREIDDVLGAMDEMRASLKRSLEAQWRSEQAQREQIAALAHDLKTPLTVVRGNVDLLLEGELSDEARPCAADAAEGARQMGTYLAALIDATLGDAAAFAPVERPLRPLLERLRAQAEALAACGGAQVAWSEGAALPEALRMDEALVERAAMNVVANAVEHAPAGSTVEVRVRADEAAGAGGMLAVSVADAGPGFSPEALERACERFYQGDPARTARGHRGLGLHVAAQAAARHGGSVELANREDADGGACVTLRFPLG</sequence>
<dbReference type="SUPFAM" id="SSF55874">
    <property type="entry name" value="ATPase domain of HSP90 chaperone/DNA topoisomerase II/histidine kinase"/>
    <property type="match status" value="1"/>
</dbReference>
<evidence type="ECO:0000256" key="14">
    <source>
        <dbReference type="ARBA" id="ARBA00022842"/>
    </source>
</evidence>
<dbReference type="PRINTS" id="PR00344">
    <property type="entry name" value="BCTRLSENSOR"/>
</dbReference>
<dbReference type="EC" id="2.7.13.3" evidence="5"/>
<evidence type="ECO:0000256" key="16">
    <source>
        <dbReference type="ARBA" id="ARBA00022989"/>
    </source>
</evidence>
<gene>
    <name evidence="26" type="ORF">DMP12_12785</name>
</gene>
<dbReference type="InterPro" id="IPR003661">
    <property type="entry name" value="HisK_dim/P_dom"/>
</dbReference>
<proteinExistence type="predicted"/>
<evidence type="ECO:0000259" key="24">
    <source>
        <dbReference type="PROSITE" id="PS50109"/>
    </source>
</evidence>
<dbReference type="SUPFAM" id="SSF47384">
    <property type="entry name" value="Homodimeric domain of signal transducing histidine kinase"/>
    <property type="match status" value="1"/>
</dbReference>
<dbReference type="SMART" id="SM00388">
    <property type="entry name" value="HisKA"/>
    <property type="match status" value="1"/>
</dbReference>
<keyword evidence="20" id="KW-0464">Manganese</keyword>
<dbReference type="EMBL" id="QIBW01000020">
    <property type="protein sequence ID" value="ROT88247.1"/>
    <property type="molecule type" value="Genomic_DNA"/>
</dbReference>
<evidence type="ECO:0000256" key="15">
    <source>
        <dbReference type="ARBA" id="ARBA00022912"/>
    </source>
</evidence>
<dbReference type="SMART" id="SM00304">
    <property type="entry name" value="HAMP"/>
    <property type="match status" value="1"/>
</dbReference>
<keyword evidence="13" id="KW-0067">ATP-binding</keyword>
<keyword evidence="16 23" id="KW-1133">Transmembrane helix</keyword>
<evidence type="ECO:0000256" key="11">
    <source>
        <dbReference type="ARBA" id="ARBA00022777"/>
    </source>
</evidence>
<dbReference type="InterPro" id="IPR003660">
    <property type="entry name" value="HAMP_dom"/>
</dbReference>
<keyword evidence="23" id="KW-0472">Membrane</keyword>
<evidence type="ECO:0000256" key="9">
    <source>
        <dbReference type="ARBA" id="ARBA00022692"/>
    </source>
</evidence>